<comment type="caution">
    <text evidence="1">The sequence shown here is derived from an EMBL/GenBank/DDBJ whole genome shotgun (WGS) entry which is preliminary data.</text>
</comment>
<evidence type="ECO:0000313" key="1">
    <source>
        <dbReference type="EMBL" id="MBC8536713.1"/>
    </source>
</evidence>
<protein>
    <submittedName>
        <fullName evidence="1">Glycopeptide resistance accessory protein VanW</fullName>
    </submittedName>
</protein>
<accession>A0A926DEM4</accession>
<evidence type="ECO:0000313" key="2">
    <source>
        <dbReference type="Proteomes" id="UP000620366"/>
    </source>
</evidence>
<dbReference type="InterPro" id="IPR052913">
    <property type="entry name" value="Glycopeptide_resist_protein"/>
</dbReference>
<dbReference type="PANTHER" id="PTHR35788">
    <property type="entry name" value="EXPORTED PROTEIN-RELATED"/>
    <property type="match status" value="1"/>
</dbReference>
<dbReference type="AlphaFoldDB" id="A0A926DEM4"/>
<keyword evidence="2" id="KW-1185">Reference proteome</keyword>
<sequence>MARRRVTQMFPWLLPLRRWQRRLFFYTKMRFDGCRYADGLSEDLLPCVLFTSSCPMLNDSTGLDMVYQHNKVYNLKLAAATLSGLVIRPGETFSFWHLVRRADRETPYREGLAEVDGRLVPRLGGGVCQLANLLFWVMLHAPLTIVERHGHPVKSFPEPPSDAGAGVDATVSEGWLDLRLRNDTDEPYQITVAFDDDHIIGGVRAQRDPGRIWRVAEENLRYCREAGEVYEQVDIVRLVLDSATGRCLERRLLYQNRCRIGYELPPGTPIEER</sequence>
<dbReference type="InterPro" id="IPR007391">
    <property type="entry name" value="Vancomycin_resist_VanW"/>
</dbReference>
<dbReference type="PANTHER" id="PTHR35788:SF1">
    <property type="entry name" value="EXPORTED PROTEIN"/>
    <property type="match status" value="1"/>
</dbReference>
<name>A0A926DEM4_9FIRM</name>
<dbReference type="RefSeq" id="WP_249300548.1">
    <property type="nucleotide sequence ID" value="NZ_JACRSP010000003.1"/>
</dbReference>
<dbReference type="NCBIfam" id="NF033128">
    <property type="entry name" value="vanW-gen"/>
    <property type="match status" value="1"/>
</dbReference>
<dbReference type="Proteomes" id="UP000620366">
    <property type="component" value="Unassembled WGS sequence"/>
</dbReference>
<proteinExistence type="predicted"/>
<reference evidence="1" key="1">
    <citation type="submission" date="2020-08" db="EMBL/GenBank/DDBJ databases">
        <title>Genome public.</title>
        <authorList>
            <person name="Liu C."/>
            <person name="Sun Q."/>
        </authorList>
    </citation>
    <scope>NUCLEOTIDE SEQUENCE</scope>
    <source>
        <strain evidence="1">BX7</strain>
    </source>
</reference>
<organism evidence="1 2">
    <name type="scientific">Feifania hominis</name>
    <dbReference type="NCBI Taxonomy" id="2763660"/>
    <lineage>
        <taxon>Bacteria</taxon>
        <taxon>Bacillati</taxon>
        <taxon>Bacillota</taxon>
        <taxon>Clostridia</taxon>
        <taxon>Eubacteriales</taxon>
        <taxon>Feifaniaceae</taxon>
        <taxon>Feifania</taxon>
    </lineage>
</organism>
<dbReference type="EMBL" id="JACRSP010000003">
    <property type="protein sequence ID" value="MBC8536713.1"/>
    <property type="molecule type" value="Genomic_DNA"/>
</dbReference>
<gene>
    <name evidence="1" type="primary">vanW</name>
    <name evidence="1" type="ORF">H8695_08450</name>
</gene>
<dbReference type="Pfam" id="PF04294">
    <property type="entry name" value="VanW"/>
    <property type="match status" value="1"/>
</dbReference>